<evidence type="ECO:0000256" key="1">
    <source>
        <dbReference type="ARBA" id="ARBA00000085"/>
    </source>
</evidence>
<dbReference type="InterPro" id="IPR050351">
    <property type="entry name" value="BphY/WalK/GraS-like"/>
</dbReference>
<dbReference type="InterPro" id="IPR036890">
    <property type="entry name" value="HATPase_C_sf"/>
</dbReference>
<protein>
    <recommendedName>
        <fullName evidence="2">histidine kinase</fullName>
        <ecNumber evidence="2">2.7.13.3</ecNumber>
    </recommendedName>
</protein>
<dbReference type="PANTHER" id="PTHR45453">
    <property type="entry name" value="PHOSPHATE REGULON SENSOR PROTEIN PHOR"/>
    <property type="match status" value="1"/>
</dbReference>
<dbReference type="Proteomes" id="UP001212170">
    <property type="component" value="Unassembled WGS sequence"/>
</dbReference>
<comment type="catalytic activity">
    <reaction evidence="1">
        <text>ATP + protein L-histidine = ADP + protein N-phospho-L-histidine.</text>
        <dbReference type="EC" id="2.7.13.3"/>
    </reaction>
</comment>
<gene>
    <name evidence="9" type="ORF">NJT12_12260</name>
</gene>
<reference evidence="9 10" key="1">
    <citation type="journal article" date="2023" name="Chemosphere">
        <title>Whole genome analysis of Flavobacterium aziz-sancarii sp. nov., isolated from Ardley Island (Antarctica), revealed a rich resistome and bioremediation potential.</title>
        <authorList>
            <person name="Otur C."/>
            <person name="Okay S."/>
            <person name="Kurt-Kizildogan A."/>
        </authorList>
    </citation>
    <scope>NUCLEOTIDE SEQUENCE [LARGE SCALE GENOMIC DNA]</scope>
    <source>
        <strain evidence="9 10">AC</strain>
    </source>
</reference>
<dbReference type="EC" id="2.7.13.3" evidence="2"/>
<dbReference type="PROSITE" id="PS50109">
    <property type="entry name" value="HIS_KIN"/>
    <property type="match status" value="1"/>
</dbReference>
<feature type="domain" description="PAS" evidence="8">
    <location>
        <begin position="25"/>
        <end position="84"/>
    </location>
</feature>
<dbReference type="Gene3D" id="3.30.450.20">
    <property type="entry name" value="PAS domain"/>
    <property type="match status" value="1"/>
</dbReference>
<evidence type="ECO:0000256" key="5">
    <source>
        <dbReference type="ARBA" id="ARBA00022777"/>
    </source>
</evidence>
<keyword evidence="5 9" id="KW-0418">Kinase</keyword>
<evidence type="ECO:0000256" key="4">
    <source>
        <dbReference type="ARBA" id="ARBA00022679"/>
    </source>
</evidence>
<keyword evidence="10" id="KW-1185">Reference proteome</keyword>
<evidence type="ECO:0000313" key="10">
    <source>
        <dbReference type="Proteomes" id="UP001212170"/>
    </source>
</evidence>
<evidence type="ECO:0000313" key="9">
    <source>
        <dbReference type="EMBL" id="MDA6070395.1"/>
    </source>
</evidence>
<evidence type="ECO:0000256" key="6">
    <source>
        <dbReference type="ARBA" id="ARBA00023012"/>
    </source>
</evidence>
<evidence type="ECO:0000256" key="3">
    <source>
        <dbReference type="ARBA" id="ARBA00022553"/>
    </source>
</evidence>
<evidence type="ECO:0000259" key="8">
    <source>
        <dbReference type="PROSITE" id="PS50112"/>
    </source>
</evidence>
<comment type="caution">
    <text evidence="9">The sequence shown here is derived from an EMBL/GenBank/DDBJ whole genome shotgun (WGS) entry which is preliminary data.</text>
</comment>
<dbReference type="InterPro" id="IPR036097">
    <property type="entry name" value="HisK_dim/P_sf"/>
</dbReference>
<name>A0ABT4WCU6_9FLAO</name>
<dbReference type="SUPFAM" id="SSF55874">
    <property type="entry name" value="ATPase domain of HSP90 chaperone/DNA topoisomerase II/histidine kinase"/>
    <property type="match status" value="1"/>
</dbReference>
<dbReference type="PROSITE" id="PS50112">
    <property type="entry name" value="PAS"/>
    <property type="match status" value="1"/>
</dbReference>
<dbReference type="Gene3D" id="3.30.565.10">
    <property type="entry name" value="Histidine kinase-like ATPase, C-terminal domain"/>
    <property type="match status" value="1"/>
</dbReference>
<dbReference type="SMART" id="SM00387">
    <property type="entry name" value="HATPase_c"/>
    <property type="match status" value="1"/>
</dbReference>
<dbReference type="PANTHER" id="PTHR45453:SF1">
    <property type="entry name" value="PHOSPHATE REGULON SENSOR PROTEIN PHOR"/>
    <property type="match status" value="1"/>
</dbReference>
<dbReference type="Pfam" id="PF02518">
    <property type="entry name" value="HATPase_c"/>
    <property type="match status" value="1"/>
</dbReference>
<dbReference type="RefSeq" id="WP_271336210.1">
    <property type="nucleotide sequence ID" value="NZ_JAMZNK010000017.1"/>
</dbReference>
<sequence>MKVSKAMFFIKMGITMATEEQVEISRIELKKIVNFLPYPIIISEKVGGEFFHLFFNKNFNKKIGYIIDEVPTRTDLLKLIFPDDFLRTEITQQWASREKQIKETGKGHVKIKAHLSCKTGEKKWFEIKSSIVKELHIIAFVDIDVMLQEKLRKNNLNNDRMLTILGHDLRSPIANLISISSLGEQSEISQQEFISMMKILKVESIEALQLLDTTFSWARLNFNYIQYRKVRIDFDELINNALKVNKATYENKSITIAVDIEKLNAIEDDLEILTTIVRNILSNAIKFTSENGLISIKALENELIINDNGIGMSTEMLDAVLSQNYRSRRGTNNEKGIGLGLRLVLTLAEKINCRIIIASTVLVGTSVRIIFDTPRH</sequence>
<keyword evidence="4" id="KW-0808">Transferase</keyword>
<evidence type="ECO:0000256" key="2">
    <source>
        <dbReference type="ARBA" id="ARBA00012438"/>
    </source>
</evidence>
<dbReference type="InterPro" id="IPR003594">
    <property type="entry name" value="HATPase_dom"/>
</dbReference>
<dbReference type="GO" id="GO:0016301">
    <property type="term" value="F:kinase activity"/>
    <property type="evidence" value="ECO:0007669"/>
    <property type="project" value="UniProtKB-KW"/>
</dbReference>
<organism evidence="9 10">
    <name type="scientific">Flavobacterium azizsancarii</name>
    <dbReference type="NCBI Taxonomy" id="2961580"/>
    <lineage>
        <taxon>Bacteria</taxon>
        <taxon>Pseudomonadati</taxon>
        <taxon>Bacteroidota</taxon>
        <taxon>Flavobacteriia</taxon>
        <taxon>Flavobacteriales</taxon>
        <taxon>Flavobacteriaceae</taxon>
        <taxon>Flavobacterium</taxon>
    </lineage>
</organism>
<proteinExistence type="predicted"/>
<dbReference type="EMBL" id="JAMZNK010000017">
    <property type="protein sequence ID" value="MDA6070395.1"/>
    <property type="molecule type" value="Genomic_DNA"/>
</dbReference>
<keyword evidence="3" id="KW-0597">Phosphoprotein</keyword>
<keyword evidence="6" id="KW-0902">Two-component regulatory system</keyword>
<dbReference type="InterPro" id="IPR000014">
    <property type="entry name" value="PAS"/>
</dbReference>
<dbReference type="SUPFAM" id="SSF47384">
    <property type="entry name" value="Homodimeric domain of signal transducing histidine kinase"/>
    <property type="match status" value="1"/>
</dbReference>
<evidence type="ECO:0000259" key="7">
    <source>
        <dbReference type="PROSITE" id="PS50109"/>
    </source>
</evidence>
<dbReference type="InterPro" id="IPR005467">
    <property type="entry name" value="His_kinase_dom"/>
</dbReference>
<accession>A0ABT4WCU6</accession>
<feature type="domain" description="Histidine kinase" evidence="7">
    <location>
        <begin position="164"/>
        <end position="375"/>
    </location>
</feature>